<evidence type="ECO:0000313" key="1">
    <source>
        <dbReference type="EMBL" id="ERN15582.1"/>
    </source>
</evidence>
<dbReference type="Proteomes" id="UP000017836">
    <property type="component" value="Unassembled WGS sequence"/>
</dbReference>
<evidence type="ECO:0000313" key="2">
    <source>
        <dbReference type="Proteomes" id="UP000017836"/>
    </source>
</evidence>
<dbReference type="EMBL" id="KI392502">
    <property type="protein sequence ID" value="ERN15582.1"/>
    <property type="molecule type" value="Genomic_DNA"/>
</dbReference>
<reference evidence="2" key="1">
    <citation type="journal article" date="2013" name="Science">
        <title>The Amborella genome and the evolution of flowering plants.</title>
        <authorList>
            <consortium name="Amborella Genome Project"/>
        </authorList>
    </citation>
    <scope>NUCLEOTIDE SEQUENCE [LARGE SCALE GENOMIC DNA]</scope>
</reference>
<protein>
    <submittedName>
        <fullName evidence="1">Uncharacterized protein</fullName>
    </submittedName>
</protein>
<keyword evidence="2" id="KW-1185">Reference proteome</keyword>
<sequence>MVEELRQQFFPVMTLAKLKKITNLPKRAITVGCAGLNSAIPIPIASRSIIVVAAIKPKGIVI</sequence>
<dbReference type="AlphaFoldDB" id="U5D2G2"/>
<gene>
    <name evidence="1" type="ORF">AMTR_s00048p00149790</name>
</gene>
<name>U5D2G2_AMBTC</name>
<dbReference type="Gramene" id="ERN15582">
    <property type="protein sequence ID" value="ERN15582"/>
    <property type="gene ID" value="AMTR_s00048p00149790"/>
</dbReference>
<accession>U5D2G2</accession>
<dbReference type="HOGENOM" id="CLU_2907084_0_0_1"/>
<organism evidence="1 2">
    <name type="scientific">Amborella trichopoda</name>
    <dbReference type="NCBI Taxonomy" id="13333"/>
    <lineage>
        <taxon>Eukaryota</taxon>
        <taxon>Viridiplantae</taxon>
        <taxon>Streptophyta</taxon>
        <taxon>Embryophyta</taxon>
        <taxon>Tracheophyta</taxon>
        <taxon>Spermatophyta</taxon>
        <taxon>Magnoliopsida</taxon>
        <taxon>Amborellales</taxon>
        <taxon>Amborellaceae</taxon>
        <taxon>Amborella</taxon>
    </lineage>
</organism>
<proteinExistence type="predicted"/>